<feature type="transmembrane region" description="Helical" evidence="2">
    <location>
        <begin position="346"/>
        <end position="367"/>
    </location>
</feature>
<keyword evidence="2" id="KW-0472">Membrane</keyword>
<evidence type="ECO:0000313" key="4">
    <source>
        <dbReference type="Proteomes" id="UP000765509"/>
    </source>
</evidence>
<sequence>MIQSDADLSGFHSTLFGLQLPSTTTDFDNFDFNRIGLTLSSKIDHDHSIPNEFFVENNLDPSKIQNPQSKRNSFSSNSIIDPSNSTLESSKINLPSTSNSKLPKNSSSRVTVHTNQAISVPIIHNHILSNVLPIKNLLIRPLYLTQPFLSSNSSTHSIKLTSHSSIQPSAHLPPPSNLKTLPSPKTPQFLTWIQTNSFKLTKSVSFLKTKFLHSLKLKSYQFALLKYHLLLIIHSITNLNQTLPIEPTMDQFLNQTEKVIIFSDHYCCFAIPLYNAGIYIILAQFTILGFVCGILGFSAPSILAITISQSLSFLFATLCLLIGILQLLGFYAVFKEQAVLFRKYTLINFCLLLITIFYSLILIILSFTRHSAAVDSCILLFVTADENAQYTDSEERICNLWTWVQLGICTFLWLLLSAIELYFCLMERVWGKDQKKDHLNYRSIVSAARESLAASSSSHEWQAGSPLESRASFLSHQRHLSESSTKNGFNSTPMKSSRLRNEVEWKELPIESNDPTNQEQTRVNGRAFEEQEEDDDEMFNRRIPKGRTRSENDDNQAMGNWVESIEGNFEKAPTDYPDALDEEQALEYYQSQQHLADDEYYQSTSTKVSRMKYDS</sequence>
<comment type="caution">
    <text evidence="3">The sequence shown here is derived from an EMBL/GenBank/DDBJ whole genome shotgun (WGS) entry which is preliminary data.</text>
</comment>
<dbReference type="Proteomes" id="UP000765509">
    <property type="component" value="Unassembled WGS sequence"/>
</dbReference>
<dbReference type="OrthoDB" id="2552042at2759"/>
<evidence type="ECO:0000256" key="1">
    <source>
        <dbReference type="SAM" id="MobiDB-lite"/>
    </source>
</evidence>
<proteinExistence type="predicted"/>
<keyword evidence="2" id="KW-1133">Transmembrane helix</keyword>
<name>A0A9Q3HNF5_9BASI</name>
<dbReference type="AlphaFoldDB" id="A0A9Q3HNF5"/>
<protein>
    <submittedName>
        <fullName evidence="3">Uncharacterized protein</fullName>
    </submittedName>
</protein>
<accession>A0A9Q3HNF5</accession>
<evidence type="ECO:0000313" key="3">
    <source>
        <dbReference type="EMBL" id="MBW0507985.1"/>
    </source>
</evidence>
<feature type="region of interest" description="Disordered" evidence="1">
    <location>
        <begin position="60"/>
        <end position="108"/>
    </location>
</feature>
<dbReference type="EMBL" id="AVOT02020043">
    <property type="protein sequence ID" value="MBW0507985.1"/>
    <property type="molecule type" value="Genomic_DNA"/>
</dbReference>
<keyword evidence="4" id="KW-1185">Reference proteome</keyword>
<gene>
    <name evidence="3" type="ORF">O181_047700</name>
</gene>
<feature type="transmembrane region" description="Helical" evidence="2">
    <location>
        <begin position="279"/>
        <end position="307"/>
    </location>
</feature>
<reference evidence="3" key="1">
    <citation type="submission" date="2021-03" db="EMBL/GenBank/DDBJ databases">
        <title>Draft genome sequence of rust myrtle Austropuccinia psidii MF-1, a brazilian biotype.</title>
        <authorList>
            <person name="Quecine M.C."/>
            <person name="Pachon D.M.R."/>
            <person name="Bonatelli M.L."/>
            <person name="Correr F.H."/>
            <person name="Franceschini L.M."/>
            <person name="Leite T.F."/>
            <person name="Margarido G.R.A."/>
            <person name="Almeida C.A."/>
            <person name="Ferrarezi J.A."/>
            <person name="Labate C.A."/>
        </authorList>
    </citation>
    <scope>NUCLEOTIDE SEQUENCE</scope>
    <source>
        <strain evidence="3">MF-1</strain>
    </source>
</reference>
<evidence type="ECO:0000256" key="2">
    <source>
        <dbReference type="SAM" id="Phobius"/>
    </source>
</evidence>
<keyword evidence="2" id="KW-0812">Transmembrane</keyword>
<feature type="transmembrane region" description="Helical" evidence="2">
    <location>
        <begin position="313"/>
        <end position="334"/>
    </location>
</feature>
<organism evidence="3 4">
    <name type="scientific">Austropuccinia psidii MF-1</name>
    <dbReference type="NCBI Taxonomy" id="1389203"/>
    <lineage>
        <taxon>Eukaryota</taxon>
        <taxon>Fungi</taxon>
        <taxon>Dikarya</taxon>
        <taxon>Basidiomycota</taxon>
        <taxon>Pucciniomycotina</taxon>
        <taxon>Pucciniomycetes</taxon>
        <taxon>Pucciniales</taxon>
        <taxon>Sphaerophragmiaceae</taxon>
        <taxon>Austropuccinia</taxon>
    </lineage>
</organism>
<feature type="transmembrane region" description="Helical" evidence="2">
    <location>
        <begin position="400"/>
        <end position="425"/>
    </location>
</feature>